<evidence type="ECO:0000313" key="2">
    <source>
        <dbReference type="Proteomes" id="UP000092124"/>
    </source>
</evidence>
<dbReference type="AlphaFoldDB" id="A0A1A6H2V3"/>
<keyword evidence="2" id="KW-1185">Reference proteome</keyword>
<proteinExistence type="predicted"/>
<reference evidence="1 2" key="1">
    <citation type="submission" date="2016-06" db="EMBL/GenBank/DDBJ databases">
        <title>The Draft Genome Sequence and Annotation of the Desert Woodrat Neotoma lepida.</title>
        <authorList>
            <person name="Campbell M."/>
            <person name="Oakeson K.F."/>
            <person name="Yandell M."/>
            <person name="Halpert J.R."/>
            <person name="Dearing D."/>
        </authorList>
    </citation>
    <scope>NUCLEOTIDE SEQUENCE [LARGE SCALE GENOMIC DNA]</scope>
    <source>
        <strain evidence="1">417</strain>
        <tissue evidence="1">Liver</tissue>
    </source>
</reference>
<dbReference type="EMBL" id="LZPO01055083">
    <property type="protein sequence ID" value="OBS72691.1"/>
    <property type="molecule type" value="Genomic_DNA"/>
</dbReference>
<gene>
    <name evidence="1" type="ORF">A6R68_12724</name>
</gene>
<evidence type="ECO:0000313" key="1">
    <source>
        <dbReference type="EMBL" id="OBS72691.1"/>
    </source>
</evidence>
<feature type="non-terminal residue" evidence="1">
    <location>
        <position position="45"/>
    </location>
</feature>
<dbReference type="Proteomes" id="UP000092124">
    <property type="component" value="Unassembled WGS sequence"/>
</dbReference>
<organism evidence="1 2">
    <name type="scientific">Neotoma lepida</name>
    <name type="common">Desert woodrat</name>
    <dbReference type="NCBI Taxonomy" id="56216"/>
    <lineage>
        <taxon>Eukaryota</taxon>
        <taxon>Metazoa</taxon>
        <taxon>Chordata</taxon>
        <taxon>Craniata</taxon>
        <taxon>Vertebrata</taxon>
        <taxon>Euteleostomi</taxon>
        <taxon>Mammalia</taxon>
        <taxon>Eutheria</taxon>
        <taxon>Euarchontoglires</taxon>
        <taxon>Glires</taxon>
        <taxon>Rodentia</taxon>
        <taxon>Myomorpha</taxon>
        <taxon>Muroidea</taxon>
        <taxon>Cricetidae</taxon>
        <taxon>Neotominae</taxon>
        <taxon>Neotoma</taxon>
    </lineage>
</organism>
<name>A0A1A6H2V3_NEOLE</name>
<comment type="caution">
    <text evidence="1">The sequence shown here is derived from an EMBL/GenBank/DDBJ whole genome shotgun (WGS) entry which is preliminary data.</text>
</comment>
<accession>A0A1A6H2V3</accession>
<protein>
    <submittedName>
        <fullName evidence="1">Uncharacterized protein</fullName>
    </submittedName>
</protein>
<sequence>MLINSQLQQKASHSVPSTTVRVEFLDQIGALELKLQKLSAEERFK</sequence>